<dbReference type="EMBL" id="SHTN01000004">
    <property type="protein sequence ID" value="TCF85560.1"/>
    <property type="molecule type" value="Genomic_DNA"/>
</dbReference>
<gene>
    <name evidence="1" type="ORF">MCC10113_0292</name>
    <name evidence="2" type="ORF">MCC10118_0398</name>
    <name evidence="3" type="ORF">MCC10126_0289</name>
</gene>
<protein>
    <submittedName>
        <fullName evidence="2">Uncharacterized protein</fullName>
    </submittedName>
</protein>
<reference evidence="2" key="2">
    <citation type="submission" date="2019-02" db="EMBL/GenBank/DDBJ databases">
        <authorList>
            <person name="Odamaki T."/>
        </authorList>
    </citation>
    <scope>NUCLEOTIDE SEQUENCE</scope>
    <source>
        <strain evidence="1">MCC10113</strain>
        <strain evidence="2">MCC10118</strain>
        <strain evidence="3">MCC10126</strain>
    </source>
</reference>
<evidence type="ECO:0000313" key="6">
    <source>
        <dbReference type="Proteomes" id="UP000293137"/>
    </source>
</evidence>
<dbReference type="AlphaFoldDB" id="A0A1D7ULN3"/>
<organism evidence="2 6">
    <name type="scientific">Bifidobacterium longum subsp. longum</name>
    <dbReference type="NCBI Taxonomy" id="1679"/>
    <lineage>
        <taxon>Bacteria</taxon>
        <taxon>Bacillati</taxon>
        <taxon>Actinomycetota</taxon>
        <taxon>Actinomycetes</taxon>
        <taxon>Bifidobacteriales</taxon>
        <taxon>Bifidobacteriaceae</taxon>
        <taxon>Bifidobacterium</taxon>
    </lineage>
</organism>
<evidence type="ECO:0000313" key="2">
    <source>
        <dbReference type="EMBL" id="TCF71314.1"/>
    </source>
</evidence>
<dbReference type="RefSeq" id="WP_022527298.1">
    <property type="nucleotide sequence ID" value="NZ_BNGZ01000001.1"/>
</dbReference>
<dbReference type="Proteomes" id="UP000293137">
    <property type="component" value="Unassembled WGS sequence"/>
</dbReference>
<name>A0A1D7ULN3_BIFLL</name>
<accession>A0A1D7ULN3</accession>
<evidence type="ECO:0000313" key="5">
    <source>
        <dbReference type="Proteomes" id="UP000292478"/>
    </source>
</evidence>
<dbReference type="EMBL" id="SHTH01000002">
    <property type="protein sequence ID" value="TCF71314.1"/>
    <property type="molecule type" value="Genomic_DNA"/>
</dbReference>
<reference evidence="4 5" key="1">
    <citation type="journal article" date="2018" name="Sci. Rep.">
        <title>Genomic diversity and distribution of Bifidobacterium longum subsp. longum across the human lifespan.</title>
        <authorList>
            <person name="Odamaki T."/>
            <person name="Bottacini F."/>
            <person name="Kato K."/>
            <person name="Mitsuyama E."/>
            <person name="Yoshida K."/>
            <person name="Horigome A."/>
            <person name="Xiao J.Z."/>
            <person name="van Sinderen D."/>
        </authorList>
    </citation>
    <scope>NUCLEOTIDE SEQUENCE [LARGE SCALE GENOMIC DNA]</scope>
    <source>
        <strain evidence="1 5">MCC10113</strain>
        <strain evidence="2 6">MCC10118</strain>
        <strain evidence="3 4">MCC10126</strain>
    </source>
</reference>
<evidence type="ECO:0000313" key="4">
    <source>
        <dbReference type="Proteomes" id="UP000291501"/>
    </source>
</evidence>
<proteinExistence type="predicted"/>
<dbReference type="Proteomes" id="UP000292478">
    <property type="component" value="Unassembled WGS sequence"/>
</dbReference>
<evidence type="ECO:0000313" key="1">
    <source>
        <dbReference type="EMBL" id="TCF60205.1"/>
    </source>
</evidence>
<dbReference type="Proteomes" id="UP000291501">
    <property type="component" value="Unassembled WGS sequence"/>
</dbReference>
<dbReference type="EMBL" id="SHTC01000005">
    <property type="protein sequence ID" value="TCF60205.1"/>
    <property type="molecule type" value="Genomic_DNA"/>
</dbReference>
<comment type="caution">
    <text evidence="2">The sequence shown here is derived from an EMBL/GenBank/DDBJ whole genome shotgun (WGS) entry which is preliminary data.</text>
</comment>
<sequence>MNDDQQYVSFDRLVSQKLSEQLADANRQIATLAAMCDIKDAQIAELRSQLENKDDGNGNA</sequence>
<evidence type="ECO:0000313" key="3">
    <source>
        <dbReference type="EMBL" id="TCF85560.1"/>
    </source>
</evidence>